<feature type="transmembrane region" description="Helical" evidence="1">
    <location>
        <begin position="1260"/>
        <end position="1279"/>
    </location>
</feature>
<dbReference type="SUPFAM" id="SSF51126">
    <property type="entry name" value="Pectin lyase-like"/>
    <property type="match status" value="2"/>
</dbReference>
<organism evidence="2 3">
    <name type="scientific">Porites lobata</name>
    <dbReference type="NCBI Taxonomy" id="104759"/>
    <lineage>
        <taxon>Eukaryota</taxon>
        <taxon>Metazoa</taxon>
        <taxon>Cnidaria</taxon>
        <taxon>Anthozoa</taxon>
        <taxon>Hexacorallia</taxon>
        <taxon>Scleractinia</taxon>
        <taxon>Fungiina</taxon>
        <taxon>Poritidae</taxon>
        <taxon>Porites</taxon>
    </lineage>
</organism>
<feature type="transmembrane region" description="Helical" evidence="1">
    <location>
        <begin position="1141"/>
        <end position="1164"/>
    </location>
</feature>
<dbReference type="SMART" id="SM00710">
    <property type="entry name" value="PbH1"/>
    <property type="match status" value="7"/>
</dbReference>
<protein>
    <submittedName>
        <fullName evidence="2">Uncharacterized protein</fullName>
    </submittedName>
</protein>
<feature type="transmembrane region" description="Helical" evidence="1">
    <location>
        <begin position="1223"/>
        <end position="1248"/>
    </location>
</feature>
<dbReference type="InterPro" id="IPR011050">
    <property type="entry name" value="Pectin_lyase_fold/virulence"/>
</dbReference>
<dbReference type="EMBL" id="CALNXK010000091">
    <property type="protein sequence ID" value="CAH3151280.1"/>
    <property type="molecule type" value="Genomic_DNA"/>
</dbReference>
<feature type="transmembrane region" description="Helical" evidence="1">
    <location>
        <begin position="1379"/>
        <end position="1398"/>
    </location>
</feature>
<dbReference type="InterPro" id="IPR006626">
    <property type="entry name" value="PbH1"/>
</dbReference>
<gene>
    <name evidence="2" type="ORF">PLOB_00048506</name>
</gene>
<feature type="transmembrane region" description="Helical" evidence="1">
    <location>
        <begin position="1418"/>
        <end position="1451"/>
    </location>
</feature>
<accession>A0ABN8PYW8</accession>
<keyword evidence="3" id="KW-1185">Reference proteome</keyword>
<evidence type="ECO:0000313" key="2">
    <source>
        <dbReference type="EMBL" id="CAH3151280.1"/>
    </source>
</evidence>
<name>A0ABN8PYW8_9CNID</name>
<comment type="caution">
    <text evidence="2">The sequence shown here is derived from an EMBL/GenBank/DDBJ whole genome shotgun (WGS) entry which is preliminary data.</text>
</comment>
<keyword evidence="1" id="KW-1133">Transmembrane helix</keyword>
<proteinExistence type="predicted"/>
<reference evidence="2 3" key="1">
    <citation type="submission" date="2022-05" db="EMBL/GenBank/DDBJ databases">
        <authorList>
            <consortium name="Genoscope - CEA"/>
            <person name="William W."/>
        </authorList>
    </citation>
    <scope>NUCLEOTIDE SEQUENCE [LARGE SCALE GENOMIC DNA]</scope>
</reference>
<keyword evidence="1" id="KW-0472">Membrane</keyword>
<evidence type="ECO:0000313" key="3">
    <source>
        <dbReference type="Proteomes" id="UP001159405"/>
    </source>
</evidence>
<feature type="transmembrane region" description="Helical" evidence="1">
    <location>
        <begin position="1030"/>
        <end position="1049"/>
    </location>
</feature>
<dbReference type="PANTHER" id="PTHR11319:SF35">
    <property type="entry name" value="OUTER MEMBRANE PROTEIN PMPC-RELATED"/>
    <property type="match status" value="1"/>
</dbReference>
<dbReference type="PANTHER" id="PTHR11319">
    <property type="entry name" value="G PROTEIN-COUPLED RECEPTOR-RELATED"/>
    <property type="match status" value="1"/>
</dbReference>
<feature type="transmembrane region" description="Helical" evidence="1">
    <location>
        <begin position="1330"/>
        <end position="1358"/>
    </location>
</feature>
<sequence length="1472" mass="164593">NDTWSCDLQRPCKSIWRVVKLALSGDQIYLDGTNTDKDPYNCSSGTSQHPGIYTHKSLSLIGSASPMPQIQCSEGTGLIFNGSDSEEQMKITISGLLVNNSFVSFQDSSVYVHGCKFQDSVRGVEINISSRMFVDIQIVSSSFSRNRKCISVNVNSKSSSFQRTQVTFKIKSSLFEDNFLSDDGKVISFAALSSTKQSVSCNVILESTVFHRNMLSPKGLIWVDTRKARQFIKLHNVTVIDNYPSSHQAFTMGGYSECIVNCNEVTISINSSNFRSQHARSFNIIASNISVAIYNSSFTSQRVVGSGGAISLRGNYLHAFNVYNSFFVNTAADEGGAISIESATVHKVSFFNDSFTNNTAKNGKGGALYIYTSGSIYKNFQYSTDDNNSVQYIIRRDTQFHLSVTNCVFINASSSAGGGGIHVKATRVLMRLRHSAFIGCSSNAQRHGGGGALIDVLTSDLKRKPGKDFLLIVEGSRFERCRQALKTTDMTGGSLSVLANATQIEIVINNSDFISNHRGAVAVYSPQNLTKRVCNVTVNNSVFLHNNGTPIVTFILKESNIVFENVTIESNSGGYYGGAFIGFNATLSILGSRFLKNRGSYGGALAMVLSKLRVFDSVFDGNHVRIDYLGPLKKGMGFGGAMNIFGKQGQSLSVEIYNATFKNCSASLEGGAISIKATDSAYVNVKIKGSKFAQNSVFAPNENSYGGAVIIFVGTDTEVDPQCFPLDIFWSCKSRGNRNFRLWDYRSYFLFENTTFLRNAAVMGGAIYLKYGNATFRNCSFSDNFAANLGGHIYIGTGSSSLHLQSTVFNQTINQLQLVRKRYTIGSFLHSETSGALVIHNTTMDAKRMYDSIITSYLLLVQNVGLIDLGDNNLTRFYCPLGMKMDITNFTTCEVQTINDTCSIAVDIRSLRYYCLTCPQGKYSLNRGGAFGNELIPGFQCLPCPFGANCSENIIAKNNFWGFEEQDTTSTLQFTLCPLGYCRSPDINDYPEYNGCQGYRSGKLCGQCSDAYSETLYSTHCRPSQECNDYWFWPVSLLYVLVMALYFTFRPPFAAWTRRQIFWFKKDEIENEERNFSRGYLKMVFYLYQAADILLVSNSSQQIFKTKFVEPLIGMFNFQQKFSLGELVCPFPGLTVVTKQLFCASQVIGTYLMIGIIYIVHWGIQKFRGQGAPFVGPYIGGILQTILLGYATLVSVSFDLLRCVPIGSEKRLFYDGNVECFQWWQYILIVFIAMSFAPFVFVLLWGPIKLFRGSISAEKFLLACCFPLPYLLYWVFAFFTERNDNVDSSTDQDSMIMIFVERVLYEPFKRPEDGSKLSLSWESVMIGRRLILIILRTFVLDPVSRLLTMTFFCVLFLLHHVLTHPFRDRMANTLETISLLSLVLLGTVNVFFASFLSLAVPLSVHFQSWWSFCEQVEIVILGTVPMVFCLFLFALVFSQVFRVVLFVCAFLRHFFSNCMMQRNYDETRPVLS</sequence>
<keyword evidence="1" id="KW-0812">Transmembrane</keyword>
<dbReference type="Proteomes" id="UP001159405">
    <property type="component" value="Unassembled WGS sequence"/>
</dbReference>
<evidence type="ECO:0000256" key="1">
    <source>
        <dbReference type="SAM" id="Phobius"/>
    </source>
</evidence>
<feature type="non-terminal residue" evidence="2">
    <location>
        <position position="1"/>
    </location>
</feature>